<protein>
    <submittedName>
        <fullName evidence="1">Uncharacterized protein</fullName>
    </submittedName>
</protein>
<keyword evidence="2" id="KW-1185">Reference proteome</keyword>
<dbReference type="Proteomes" id="UP000075880">
    <property type="component" value="Unassembled WGS sequence"/>
</dbReference>
<name>A0AAG5D9X8_ANOAO</name>
<dbReference type="AlphaFoldDB" id="A0AAG5D9X8"/>
<sequence length="48" mass="5322">MFSILHGSALLQLSIKNDASNEIPRAITNWTGLLSTEYYLTQNGRPVS</sequence>
<reference evidence="1" key="1">
    <citation type="submission" date="2024-04" db="UniProtKB">
        <authorList>
            <consortium name="EnsemblMetazoa"/>
        </authorList>
    </citation>
    <scope>IDENTIFICATION</scope>
    <source>
        <strain evidence="1">EBRO</strain>
    </source>
</reference>
<dbReference type="EnsemblMetazoa" id="ENSAATROPT008922">
    <property type="protein sequence ID" value="ENSAATROPP008057"/>
    <property type="gene ID" value="ENSAATROPG007266"/>
</dbReference>
<accession>A0AAG5D9X8</accession>
<organism evidence="1 2">
    <name type="scientific">Anopheles atroparvus</name>
    <name type="common">European mosquito</name>
    <dbReference type="NCBI Taxonomy" id="41427"/>
    <lineage>
        <taxon>Eukaryota</taxon>
        <taxon>Metazoa</taxon>
        <taxon>Ecdysozoa</taxon>
        <taxon>Arthropoda</taxon>
        <taxon>Hexapoda</taxon>
        <taxon>Insecta</taxon>
        <taxon>Pterygota</taxon>
        <taxon>Neoptera</taxon>
        <taxon>Endopterygota</taxon>
        <taxon>Diptera</taxon>
        <taxon>Nematocera</taxon>
        <taxon>Culicoidea</taxon>
        <taxon>Culicidae</taxon>
        <taxon>Anophelinae</taxon>
        <taxon>Anopheles</taxon>
    </lineage>
</organism>
<evidence type="ECO:0000313" key="2">
    <source>
        <dbReference type="Proteomes" id="UP000075880"/>
    </source>
</evidence>
<proteinExistence type="predicted"/>
<evidence type="ECO:0000313" key="1">
    <source>
        <dbReference type="EnsemblMetazoa" id="ENSAATROPP008057"/>
    </source>
</evidence>